<keyword evidence="1" id="KW-0472">Membrane</keyword>
<dbReference type="Pfam" id="PF13598">
    <property type="entry name" value="DUF4139"/>
    <property type="match status" value="1"/>
</dbReference>
<dbReference type="InterPro" id="IPR037291">
    <property type="entry name" value="DUF4139"/>
</dbReference>
<keyword evidence="1" id="KW-0812">Transmembrane</keyword>
<dbReference type="AlphaFoldDB" id="A0A7T9DJV8"/>
<sequence length="505" mass="54223">MTTKSPSSTKKPIPMLAAAIVGLAVIAAVIFVFQNEFTLDNPILPAAQPRLVYSNFAASSEQANFQSSTGAPYVTIYNGNLASVSQSFNAQLTSGENEITYTDIPSQIIPASVFVLAPNANTQILKQEYIFDTYSSEALLQRHLGQTITLVVDNGNSVQEITGILRSYQGDIILETGSGVQSISRGSIVSTKFSDATGLNTQPSLVWNIQTTAPGSQALNLSYLTNGVDWQTNYAIDYDEATSSIDLRAWADVSNNTDYGFDNAKLSLVAGTINRASPAYPEYYGGKGAYASADAGIASAPAPSFTASSVSEYHRYDLAFPTSIKSHSSQQLNLLEAENIPVTRELVFDSYSAGAVQATLTFKNNTAGGLGVALPAGTARVYTAVKNFGQTFVGEDTVENTPADKEVKLDIGEVFDVRGERKVLDTSYPSKNCTLNRVEVKLTNSKSVSETVKVVEHTYGDTTISNNNFPYTVKDAQTYEFVISVPANGSQTLNFSANSCYPIYN</sequence>
<feature type="transmembrane region" description="Helical" evidence="1">
    <location>
        <begin position="12"/>
        <end position="33"/>
    </location>
</feature>
<feature type="domain" description="DUF4139" evidence="2">
    <location>
        <begin position="219"/>
        <end position="458"/>
    </location>
</feature>
<gene>
    <name evidence="3" type="ORF">IPJ89_00115</name>
</gene>
<evidence type="ECO:0000259" key="2">
    <source>
        <dbReference type="Pfam" id="PF13598"/>
    </source>
</evidence>
<proteinExistence type="predicted"/>
<keyword evidence="1" id="KW-1133">Transmembrane helix</keyword>
<reference evidence="3" key="1">
    <citation type="submission" date="2020-11" db="EMBL/GenBank/DDBJ databases">
        <title>Connecting structure to function with the recovery of over 1000 high-quality activated sludge metagenome-assembled genomes encoding full-length rRNA genes using long-read sequencing.</title>
        <authorList>
            <person name="Singleton C.M."/>
            <person name="Petriglieri F."/>
            <person name="Kristensen J.M."/>
            <person name="Kirkegaard R.H."/>
            <person name="Michaelsen T.Y."/>
            <person name="Andersen M.H."/>
            <person name="Karst S.M."/>
            <person name="Dueholm M.S."/>
            <person name="Nielsen P.H."/>
            <person name="Albertsen M."/>
        </authorList>
    </citation>
    <scope>NUCLEOTIDE SEQUENCE</scope>
    <source>
        <strain evidence="3">Fred_18-Q3-R57-64_BAT3C.431</strain>
    </source>
</reference>
<dbReference type="PANTHER" id="PTHR38075:SF1">
    <property type="entry name" value="DUF4139 DOMAIN-CONTAINING PROTEIN"/>
    <property type="match status" value="1"/>
</dbReference>
<evidence type="ECO:0000313" key="3">
    <source>
        <dbReference type="EMBL" id="QQR92637.1"/>
    </source>
</evidence>
<evidence type="ECO:0000256" key="1">
    <source>
        <dbReference type="SAM" id="Phobius"/>
    </source>
</evidence>
<name>A0A7T9DJV8_9ARCH</name>
<protein>
    <submittedName>
        <fullName evidence="3">DUF4139 domain-containing protein</fullName>
    </submittedName>
</protein>
<dbReference type="EMBL" id="CP064981">
    <property type="protein sequence ID" value="QQR92637.1"/>
    <property type="molecule type" value="Genomic_DNA"/>
</dbReference>
<accession>A0A7T9DJV8</accession>
<dbReference type="PANTHER" id="PTHR38075">
    <property type="entry name" value="DUF4139 DOMAIN-CONTAINING PROTEIN"/>
    <property type="match status" value="1"/>
</dbReference>
<dbReference type="Proteomes" id="UP000596004">
    <property type="component" value="Chromosome"/>
</dbReference>
<organism evidence="3">
    <name type="scientific">Candidatus Iainarchaeum sp</name>
    <dbReference type="NCBI Taxonomy" id="3101447"/>
    <lineage>
        <taxon>Archaea</taxon>
        <taxon>Candidatus Iainarchaeota</taxon>
        <taxon>Candidatus Iainarchaeia</taxon>
        <taxon>Candidatus Iainarchaeales</taxon>
        <taxon>Candidatus Iainarchaeaceae</taxon>
        <taxon>Candidatus Iainarchaeum</taxon>
    </lineage>
</organism>